<dbReference type="RefSeq" id="WP_034290399.1">
    <property type="nucleotide sequence ID" value="NZ_JBCNAN010000002.1"/>
</dbReference>
<evidence type="ECO:0000313" key="2">
    <source>
        <dbReference type="Proteomes" id="UP000076935"/>
    </source>
</evidence>
<proteinExistence type="predicted"/>
<dbReference type="Proteomes" id="UP000076935">
    <property type="component" value="Unassembled WGS sequence"/>
</dbReference>
<evidence type="ECO:0000313" key="1">
    <source>
        <dbReference type="EMBL" id="OAH60803.1"/>
    </source>
</evidence>
<dbReference type="EMBL" id="LQWY01000031">
    <property type="protein sequence ID" value="OAH60803.1"/>
    <property type="molecule type" value="Genomic_DNA"/>
</dbReference>
<name>A0A177L5H3_9BACI</name>
<reference evidence="1 2" key="1">
    <citation type="submission" date="2016-01" db="EMBL/GenBank/DDBJ databases">
        <title>Investigation of taxonomic status of Bacillus aminovorans.</title>
        <authorList>
            <person name="Verma A."/>
            <person name="Pal Y."/>
            <person name="Krishnamurthi S."/>
        </authorList>
    </citation>
    <scope>NUCLEOTIDE SEQUENCE [LARGE SCALE GENOMIC DNA]</scope>
    <source>
        <strain evidence="1 2">DSM 1314</strain>
    </source>
</reference>
<organism evidence="1 2">
    <name type="scientific">Domibacillus aminovorans</name>
    <dbReference type="NCBI Taxonomy" id="29332"/>
    <lineage>
        <taxon>Bacteria</taxon>
        <taxon>Bacillati</taxon>
        <taxon>Bacillota</taxon>
        <taxon>Bacilli</taxon>
        <taxon>Bacillales</taxon>
        <taxon>Bacillaceae</taxon>
        <taxon>Domibacillus</taxon>
    </lineage>
</organism>
<dbReference type="AlphaFoldDB" id="A0A177L5H3"/>
<sequence>MYGEVETFLRPVEVQEGMKTVIYCWEIKVAEVNRKIYVSATEQTSKQSIPWQLSSKYSVEEAVIELAEVCDQKI</sequence>
<protein>
    <submittedName>
        <fullName evidence="1">Uncharacterized protein</fullName>
    </submittedName>
</protein>
<accession>A0A177L5H3</accession>
<comment type="caution">
    <text evidence="1">The sequence shown here is derived from an EMBL/GenBank/DDBJ whole genome shotgun (WGS) entry which is preliminary data.</text>
</comment>
<keyword evidence="2" id="KW-1185">Reference proteome</keyword>
<gene>
    <name evidence="1" type="ORF">AWH49_15235</name>
</gene>